<keyword evidence="3" id="KW-0479">Metal-binding</keyword>
<keyword evidence="2" id="KW-0719">Serine esterase</keyword>
<reference evidence="9" key="1">
    <citation type="submission" date="2021-02" db="EMBL/GenBank/DDBJ databases">
        <title>Genome sequence Cadophora malorum strain M34.</title>
        <authorList>
            <person name="Stefanovic E."/>
            <person name="Vu D."/>
            <person name="Scully C."/>
            <person name="Dijksterhuis J."/>
            <person name="Roader J."/>
            <person name="Houbraken J."/>
        </authorList>
    </citation>
    <scope>NUCLEOTIDE SEQUENCE</scope>
    <source>
        <strain evidence="9">M34</strain>
    </source>
</reference>
<evidence type="ECO:0000256" key="4">
    <source>
        <dbReference type="ARBA" id="ARBA00022729"/>
    </source>
</evidence>
<dbReference type="GO" id="GO:0046872">
    <property type="term" value="F:metal ion binding"/>
    <property type="evidence" value="ECO:0007669"/>
    <property type="project" value="UniProtKB-KW"/>
</dbReference>
<dbReference type="EMBL" id="JAFJYH010000151">
    <property type="protein sequence ID" value="KAG4417588.1"/>
    <property type="molecule type" value="Genomic_DNA"/>
</dbReference>
<accession>A0A8H7TEX1</accession>
<dbReference type="OrthoDB" id="3039123at2759"/>
<dbReference type="Gene3D" id="3.40.50.1820">
    <property type="entry name" value="alpha/beta hydrolase"/>
    <property type="match status" value="1"/>
</dbReference>
<keyword evidence="7" id="KW-1015">Disulfide bond</keyword>
<organism evidence="9 10">
    <name type="scientific">Cadophora malorum</name>
    <dbReference type="NCBI Taxonomy" id="108018"/>
    <lineage>
        <taxon>Eukaryota</taxon>
        <taxon>Fungi</taxon>
        <taxon>Dikarya</taxon>
        <taxon>Ascomycota</taxon>
        <taxon>Pezizomycotina</taxon>
        <taxon>Leotiomycetes</taxon>
        <taxon>Helotiales</taxon>
        <taxon>Ploettnerulaceae</taxon>
        <taxon>Cadophora</taxon>
    </lineage>
</organism>
<comment type="similarity">
    <text evidence="1 8">Belongs to the tannase family.</text>
</comment>
<evidence type="ECO:0000256" key="3">
    <source>
        <dbReference type="ARBA" id="ARBA00022723"/>
    </source>
</evidence>
<evidence type="ECO:0000256" key="5">
    <source>
        <dbReference type="ARBA" id="ARBA00022801"/>
    </source>
</evidence>
<dbReference type="InterPro" id="IPR011118">
    <property type="entry name" value="Tannase/feruloyl_esterase"/>
</dbReference>
<evidence type="ECO:0000256" key="2">
    <source>
        <dbReference type="ARBA" id="ARBA00022487"/>
    </source>
</evidence>
<keyword evidence="10" id="KW-1185">Reference proteome</keyword>
<evidence type="ECO:0000313" key="9">
    <source>
        <dbReference type="EMBL" id="KAG4417588.1"/>
    </source>
</evidence>
<evidence type="ECO:0000256" key="7">
    <source>
        <dbReference type="ARBA" id="ARBA00023157"/>
    </source>
</evidence>
<dbReference type="PANTHER" id="PTHR33938:SF8">
    <property type="entry name" value="CARBOXYLIC ESTER HYDROLASE"/>
    <property type="match status" value="1"/>
</dbReference>
<evidence type="ECO:0000256" key="1">
    <source>
        <dbReference type="ARBA" id="ARBA00006249"/>
    </source>
</evidence>
<protein>
    <recommendedName>
        <fullName evidence="8">Carboxylic ester hydrolase</fullName>
        <ecNumber evidence="8">3.1.1.-</ecNumber>
    </recommendedName>
</protein>
<dbReference type="InterPro" id="IPR029058">
    <property type="entry name" value="AB_hydrolase_fold"/>
</dbReference>
<evidence type="ECO:0000256" key="6">
    <source>
        <dbReference type="ARBA" id="ARBA00022837"/>
    </source>
</evidence>
<name>A0A8H7TEX1_9HELO</name>
<comment type="caution">
    <text evidence="9">The sequence shown here is derived from an EMBL/GenBank/DDBJ whole genome shotgun (WGS) entry which is preliminary data.</text>
</comment>
<dbReference type="PANTHER" id="PTHR33938">
    <property type="entry name" value="FERULOYL ESTERASE B-RELATED"/>
    <property type="match status" value="1"/>
</dbReference>
<sequence>MLLPSHNTLNNLATRALVCSTLQQPFLNGTKILAFSAEPNAQYVPAPVIAPYMTGVLGYAPVVNVSFCNVTMTYTHTNQNDAVTLQVWLPDDWNGRFQGTGGGGWLGGTFDPRLLPSILTGYAAASTDAGTAQKPLQPGSPSTWGLSSPGNVNWATLQDFSSVALYELSVFGKALISQSYGREANYSYWNGCSQGGRQGMMLAQRYPDAFDGILAAAPALNWVPVMTSLYQPQAVMNGLGEFPPNCEFEAITLRAIAACDGLDGVYDGIIDQPAVCRFDPFTVVGEPIACGNRTNATISQTAAIVANETWSSLLTPQGRPLYPGFTYDSEITSVTDTDCAAAGNCSSTAWDIGADWFQYFIAKNASFDLRTITAANISQLVHAGYQEYDSIIGTNDPDLTNLKNSGTKLLSWHGSADNYIPVGGSTQYYDRVSALDAGVHEYFKLFVAPGVAHCGGGVGAAPIAILDQLVAWVENGTSPQTVPAKGTRPVNGTLLERNLCAYPSISVYQGGNASSASSYGCINPTRLT</sequence>
<keyword evidence="6" id="KW-0106">Calcium</keyword>
<keyword evidence="4" id="KW-0732">Signal</keyword>
<keyword evidence="5 8" id="KW-0378">Hydrolase</keyword>
<dbReference type="Proteomes" id="UP000664132">
    <property type="component" value="Unassembled WGS sequence"/>
</dbReference>
<dbReference type="GO" id="GO:0030600">
    <property type="term" value="F:feruloyl esterase activity"/>
    <property type="evidence" value="ECO:0007669"/>
    <property type="project" value="UniProtKB-ARBA"/>
</dbReference>
<dbReference type="AlphaFoldDB" id="A0A8H7TEX1"/>
<evidence type="ECO:0000313" key="10">
    <source>
        <dbReference type="Proteomes" id="UP000664132"/>
    </source>
</evidence>
<dbReference type="EC" id="3.1.1.-" evidence="8"/>
<gene>
    <name evidence="9" type="ORF">IFR04_009318</name>
</gene>
<proteinExistence type="inferred from homology"/>
<dbReference type="Pfam" id="PF07519">
    <property type="entry name" value="Tannase"/>
    <property type="match status" value="1"/>
</dbReference>
<evidence type="ECO:0000256" key="8">
    <source>
        <dbReference type="RuleBase" id="RU361238"/>
    </source>
</evidence>
<dbReference type="SUPFAM" id="SSF53474">
    <property type="entry name" value="alpha/beta-Hydrolases"/>
    <property type="match status" value="1"/>
</dbReference>